<feature type="signal peptide" evidence="2">
    <location>
        <begin position="1"/>
        <end position="22"/>
    </location>
</feature>
<proteinExistence type="predicted"/>
<feature type="compositionally biased region" description="Basic and acidic residues" evidence="1">
    <location>
        <begin position="226"/>
        <end position="235"/>
    </location>
</feature>
<evidence type="ECO:0000256" key="1">
    <source>
        <dbReference type="SAM" id="MobiDB-lite"/>
    </source>
</evidence>
<reference evidence="3" key="1">
    <citation type="submission" date="2020-11" db="EMBL/GenBank/DDBJ databases">
        <authorList>
            <consortium name="DOE Joint Genome Institute"/>
            <person name="Ahrendt S."/>
            <person name="Riley R."/>
            <person name="Andreopoulos W."/>
            <person name="Labutti K."/>
            <person name="Pangilinan J."/>
            <person name="Ruiz-Duenas F.J."/>
            <person name="Barrasa J.M."/>
            <person name="Sanchez-Garcia M."/>
            <person name="Camarero S."/>
            <person name="Miyauchi S."/>
            <person name="Serrano A."/>
            <person name="Linde D."/>
            <person name="Babiker R."/>
            <person name="Drula E."/>
            <person name="Ayuso-Fernandez I."/>
            <person name="Pacheco R."/>
            <person name="Padilla G."/>
            <person name="Ferreira P."/>
            <person name="Barriuso J."/>
            <person name="Kellner H."/>
            <person name="Castanera R."/>
            <person name="Alfaro M."/>
            <person name="Ramirez L."/>
            <person name="Pisabarro A.G."/>
            <person name="Kuo A."/>
            <person name="Tritt A."/>
            <person name="Lipzen A."/>
            <person name="He G."/>
            <person name="Yan M."/>
            <person name="Ng V."/>
            <person name="Cullen D."/>
            <person name="Martin F."/>
            <person name="Rosso M.-N."/>
            <person name="Henrissat B."/>
            <person name="Hibbett D."/>
            <person name="Martinez A.T."/>
            <person name="Grigoriev I.V."/>
        </authorList>
    </citation>
    <scope>NUCLEOTIDE SEQUENCE</scope>
    <source>
        <strain evidence="3">AH 40177</strain>
    </source>
</reference>
<feature type="chain" id="PRO_5040297553" evidence="2">
    <location>
        <begin position="23"/>
        <end position="242"/>
    </location>
</feature>
<keyword evidence="2" id="KW-0732">Signal</keyword>
<dbReference type="Proteomes" id="UP000772434">
    <property type="component" value="Unassembled WGS sequence"/>
</dbReference>
<protein>
    <submittedName>
        <fullName evidence="3">Uncharacterized protein</fullName>
    </submittedName>
</protein>
<gene>
    <name evidence="3" type="ORF">BDP27DRAFT_1431633</name>
</gene>
<evidence type="ECO:0000256" key="2">
    <source>
        <dbReference type="SAM" id="SignalP"/>
    </source>
</evidence>
<dbReference type="AlphaFoldDB" id="A0A9P5P8F2"/>
<comment type="caution">
    <text evidence="3">The sequence shown here is derived from an EMBL/GenBank/DDBJ whole genome shotgun (WGS) entry which is preliminary data.</text>
</comment>
<evidence type="ECO:0000313" key="4">
    <source>
        <dbReference type="Proteomes" id="UP000772434"/>
    </source>
</evidence>
<organism evidence="3 4">
    <name type="scientific">Rhodocollybia butyracea</name>
    <dbReference type="NCBI Taxonomy" id="206335"/>
    <lineage>
        <taxon>Eukaryota</taxon>
        <taxon>Fungi</taxon>
        <taxon>Dikarya</taxon>
        <taxon>Basidiomycota</taxon>
        <taxon>Agaricomycotina</taxon>
        <taxon>Agaricomycetes</taxon>
        <taxon>Agaricomycetidae</taxon>
        <taxon>Agaricales</taxon>
        <taxon>Marasmiineae</taxon>
        <taxon>Omphalotaceae</taxon>
        <taxon>Rhodocollybia</taxon>
    </lineage>
</organism>
<keyword evidence="4" id="KW-1185">Reference proteome</keyword>
<dbReference type="EMBL" id="JADNRY010000316">
    <property type="protein sequence ID" value="KAF9059213.1"/>
    <property type="molecule type" value="Genomic_DNA"/>
</dbReference>
<sequence>MFFTRHSLAFVLLAVLISPACAIPTPKTLVRRTATLIDYSVQALAADGIQPVKATPEVEDHIKYFIVGIAPRMGAEKSVDPDLIGFDGGQPQHGSSNTHRFLLEGGKSCEPNDHWTCLAYVSIPTKDELHGLPPNTIFGAVIARQVVSTNEHHYREFQFPQSSPKAQELQDKSYLDFLTGTGSVKIEDWLEGLARPEAAHKPSKVVQNAAAISLSRKQTGPKRPHSPSDSDEKPAKNVKTGN</sequence>
<accession>A0A9P5P8F2</accession>
<evidence type="ECO:0000313" key="3">
    <source>
        <dbReference type="EMBL" id="KAF9059213.1"/>
    </source>
</evidence>
<feature type="region of interest" description="Disordered" evidence="1">
    <location>
        <begin position="198"/>
        <end position="242"/>
    </location>
</feature>
<name>A0A9P5P8F2_9AGAR</name>